<feature type="domain" description="Metallo-beta-lactamase" evidence="1">
    <location>
        <begin position="16"/>
        <end position="207"/>
    </location>
</feature>
<dbReference type="EMBL" id="JBHRWN010000002">
    <property type="protein sequence ID" value="MFC3477255.1"/>
    <property type="molecule type" value="Genomic_DNA"/>
</dbReference>
<reference evidence="2 3" key="1">
    <citation type="journal article" date="2019" name="Int. J. Syst. Evol. Microbiol.">
        <title>The Global Catalogue of Microorganisms (GCM) 10K type strain sequencing project: providing services to taxonomists for standard genome sequencing and annotation.</title>
        <authorList>
            <consortium name="The Broad Institute Genomics Platform"/>
            <consortium name="The Broad Institute Genome Sequencing Center for Infectious Disease"/>
            <person name="Wu L."/>
            <person name="Ma J."/>
        </authorList>
    </citation>
    <scope>NUCLEOTIDE SEQUENCE [LARGE SCALE GENOMIC DNA]</scope>
    <source>
        <strain evidence="2 3">CGMCC 1.12562</strain>
    </source>
</reference>
<dbReference type="Pfam" id="PF00753">
    <property type="entry name" value="Lactamase_B"/>
    <property type="match status" value="1"/>
</dbReference>
<dbReference type="PANTHER" id="PTHR42951:SF4">
    <property type="entry name" value="ACYL-COENZYME A THIOESTERASE MBLAC2"/>
    <property type="match status" value="1"/>
</dbReference>
<dbReference type="Gene3D" id="3.60.15.10">
    <property type="entry name" value="Ribonuclease Z/Hydroxyacylglutathione hydrolase-like"/>
    <property type="match status" value="1"/>
</dbReference>
<keyword evidence="3" id="KW-1185">Reference proteome</keyword>
<comment type="caution">
    <text evidence="2">The sequence shown here is derived from an EMBL/GenBank/DDBJ whole genome shotgun (WGS) entry which is preliminary data.</text>
</comment>
<dbReference type="SMART" id="SM00849">
    <property type="entry name" value="Lactamase_B"/>
    <property type="match status" value="1"/>
</dbReference>
<dbReference type="CDD" id="cd07721">
    <property type="entry name" value="yflN-like_MBL-fold"/>
    <property type="match status" value="1"/>
</dbReference>
<sequence length="224" mass="24373">MTAELRPGVWHLALRGVNAYLVEDGDALTLVDAGMPWQAGEIRRQLEVAGFSMRDVDRVLVTHYDLDHVGGLRSLLDGAGDVEVYCGARDADVLAGRRKPPWDNRKGVFQRLTGVLVPSVRASIRAVDDGDRIGGFEAIHAPGHTPGHTVFVHEGLETAMLGDLVREDGGELEPSPALLSYDTDEVAESIRRVLDRAPDFEVACVGHGDPLRARGREALVRLSR</sequence>
<dbReference type="RefSeq" id="WP_232571613.1">
    <property type="nucleotide sequence ID" value="NZ_CP089466.1"/>
</dbReference>
<dbReference type="InterPro" id="IPR050855">
    <property type="entry name" value="NDM-1-like"/>
</dbReference>
<dbReference type="InterPro" id="IPR001279">
    <property type="entry name" value="Metallo-B-lactamas"/>
</dbReference>
<dbReference type="InterPro" id="IPR036866">
    <property type="entry name" value="RibonucZ/Hydroxyglut_hydro"/>
</dbReference>
<name>A0ABD5ND54_9EURY</name>
<accession>A0ABD5ND54</accession>
<evidence type="ECO:0000313" key="2">
    <source>
        <dbReference type="EMBL" id="MFC3477255.1"/>
    </source>
</evidence>
<dbReference type="AlphaFoldDB" id="A0ABD5ND54"/>
<organism evidence="2 3">
    <name type="scientific">Halobacterium litoreum</name>
    <dbReference type="NCBI Taxonomy" id="2039234"/>
    <lineage>
        <taxon>Archaea</taxon>
        <taxon>Methanobacteriati</taxon>
        <taxon>Methanobacteriota</taxon>
        <taxon>Stenosarchaea group</taxon>
        <taxon>Halobacteria</taxon>
        <taxon>Halobacteriales</taxon>
        <taxon>Halobacteriaceae</taxon>
        <taxon>Halobacterium</taxon>
    </lineage>
</organism>
<protein>
    <submittedName>
        <fullName evidence="2">MBL fold metallo-hydrolase</fullName>
    </submittedName>
</protein>
<gene>
    <name evidence="2" type="ORF">ACFOKC_05905</name>
</gene>
<dbReference type="GeneID" id="69116820"/>
<evidence type="ECO:0000259" key="1">
    <source>
        <dbReference type="SMART" id="SM00849"/>
    </source>
</evidence>
<proteinExistence type="predicted"/>
<evidence type="ECO:0000313" key="3">
    <source>
        <dbReference type="Proteomes" id="UP001595660"/>
    </source>
</evidence>
<dbReference type="PANTHER" id="PTHR42951">
    <property type="entry name" value="METALLO-BETA-LACTAMASE DOMAIN-CONTAINING"/>
    <property type="match status" value="1"/>
</dbReference>
<dbReference type="SUPFAM" id="SSF56281">
    <property type="entry name" value="Metallo-hydrolase/oxidoreductase"/>
    <property type="match status" value="1"/>
</dbReference>
<dbReference type="Proteomes" id="UP001595660">
    <property type="component" value="Unassembled WGS sequence"/>
</dbReference>